<dbReference type="CDD" id="cd19941">
    <property type="entry name" value="TIL"/>
    <property type="match status" value="1"/>
</dbReference>
<evidence type="ECO:0000256" key="2">
    <source>
        <dbReference type="ARBA" id="ARBA00023157"/>
    </source>
</evidence>
<feature type="domain" description="TIL" evidence="4">
    <location>
        <begin position="23"/>
        <end position="78"/>
    </location>
</feature>
<reference evidence="5" key="1">
    <citation type="journal article" date="2014" name="FEBS J.">
        <title>OPDA Isomerase GST16 is involved in phytohormone detoxification and insect development.</title>
        <authorList>
            <person name="Shabab M."/>
            <person name="Khan S.A."/>
            <person name="Vogel H."/>
            <person name="Heckel D.G."/>
            <person name="Boland W."/>
        </authorList>
    </citation>
    <scope>NUCLEOTIDE SEQUENCE</scope>
    <source>
        <strain evidence="5">Har_454C285</strain>
    </source>
</reference>
<dbReference type="SMR" id="A0A023PNL4"/>
<evidence type="ECO:0000256" key="3">
    <source>
        <dbReference type="SAM" id="SignalP"/>
    </source>
</evidence>
<dbReference type="Gene3D" id="2.10.25.10">
    <property type="entry name" value="Laminin"/>
    <property type="match status" value="1"/>
</dbReference>
<dbReference type="Pfam" id="PF01826">
    <property type="entry name" value="TIL"/>
    <property type="match status" value="1"/>
</dbReference>
<feature type="chain" id="PRO_5001524872" evidence="3">
    <location>
        <begin position="19"/>
        <end position="80"/>
    </location>
</feature>
<accession>A0A023PNL4</accession>
<name>A0A023PNL4_HELAM</name>
<dbReference type="InterPro" id="IPR002919">
    <property type="entry name" value="TIL_dom"/>
</dbReference>
<evidence type="ECO:0000259" key="4">
    <source>
        <dbReference type="Pfam" id="PF01826"/>
    </source>
</evidence>
<organism evidence="5">
    <name type="scientific">Helicoverpa armigera</name>
    <name type="common">Cotton bollworm</name>
    <name type="synonym">Heliothis armigera</name>
    <dbReference type="NCBI Taxonomy" id="29058"/>
    <lineage>
        <taxon>Eukaryota</taxon>
        <taxon>Metazoa</taxon>
        <taxon>Ecdysozoa</taxon>
        <taxon>Arthropoda</taxon>
        <taxon>Hexapoda</taxon>
        <taxon>Insecta</taxon>
        <taxon>Pterygota</taxon>
        <taxon>Neoptera</taxon>
        <taxon>Endopterygota</taxon>
        <taxon>Lepidoptera</taxon>
        <taxon>Glossata</taxon>
        <taxon>Ditrysia</taxon>
        <taxon>Noctuoidea</taxon>
        <taxon>Noctuidae</taxon>
        <taxon>Heliothinae</taxon>
        <taxon>Helicoverpa</taxon>
    </lineage>
</organism>
<proteinExistence type="evidence at transcript level"/>
<dbReference type="GO" id="GO:0030414">
    <property type="term" value="F:peptidase inhibitor activity"/>
    <property type="evidence" value="ECO:0007669"/>
    <property type="project" value="UniProtKB-KW"/>
</dbReference>
<dbReference type="EMBL" id="KJ439232">
    <property type="protein sequence ID" value="AHX25883.1"/>
    <property type="molecule type" value="mRNA"/>
</dbReference>
<dbReference type="SUPFAM" id="SSF57567">
    <property type="entry name" value="Serine protease inhibitors"/>
    <property type="match status" value="1"/>
</dbReference>
<keyword evidence="3" id="KW-0732">Signal</keyword>
<protein>
    <submittedName>
        <fullName evidence="5">TIL domain protease inhibitor 2</fullName>
    </submittedName>
</protein>
<evidence type="ECO:0000256" key="1">
    <source>
        <dbReference type="ARBA" id="ARBA00022690"/>
    </source>
</evidence>
<keyword evidence="2" id="KW-1015">Disulfide bond</keyword>
<dbReference type="AlphaFoldDB" id="A0A023PNL4"/>
<dbReference type="FunFam" id="2.10.25.10:FF:000674">
    <property type="entry name" value="Mucin-2"/>
    <property type="match status" value="1"/>
</dbReference>
<sequence>MFKSSLLILSCVVVAVITQSLKCSRSNEHYECGSACQTTCATLGQDCPIVNVRCNDGCYCDEGYARNDVGECIAIDDCPQ</sequence>
<evidence type="ECO:0000313" key="5">
    <source>
        <dbReference type="EMBL" id="AHX25883.1"/>
    </source>
</evidence>
<feature type="signal peptide" evidence="3">
    <location>
        <begin position="1"/>
        <end position="18"/>
    </location>
</feature>
<dbReference type="InterPro" id="IPR036084">
    <property type="entry name" value="Ser_inhib-like_sf"/>
</dbReference>
<keyword evidence="1" id="KW-0646">Protease inhibitor</keyword>